<evidence type="ECO:0008006" key="3">
    <source>
        <dbReference type="Google" id="ProtNLM"/>
    </source>
</evidence>
<evidence type="ECO:0000313" key="1">
    <source>
        <dbReference type="EMBL" id="PKU47918.1"/>
    </source>
</evidence>
<keyword evidence="2" id="KW-1185">Reference proteome</keyword>
<dbReference type="EMBL" id="KZ505665">
    <property type="protein sequence ID" value="PKU47918.1"/>
    <property type="molecule type" value="Genomic_DNA"/>
</dbReference>
<sequence>MSKLKPVMSGVPQESVLRSIPFNIFINDIDIQIECNLSNIKLSGPVHSLEGRDAIQKDPNWAHANLMKFNKAKHKVLQLGHGYPPISVQTG</sequence>
<evidence type="ECO:0000313" key="2">
    <source>
        <dbReference type="Proteomes" id="UP000233556"/>
    </source>
</evidence>
<name>A0A2I0UPE2_LIMLA</name>
<organism evidence="1 2">
    <name type="scientific">Limosa lapponica baueri</name>
    <dbReference type="NCBI Taxonomy" id="1758121"/>
    <lineage>
        <taxon>Eukaryota</taxon>
        <taxon>Metazoa</taxon>
        <taxon>Chordata</taxon>
        <taxon>Craniata</taxon>
        <taxon>Vertebrata</taxon>
        <taxon>Euteleostomi</taxon>
        <taxon>Archelosauria</taxon>
        <taxon>Archosauria</taxon>
        <taxon>Dinosauria</taxon>
        <taxon>Saurischia</taxon>
        <taxon>Theropoda</taxon>
        <taxon>Coelurosauria</taxon>
        <taxon>Aves</taxon>
        <taxon>Neognathae</taxon>
        <taxon>Neoaves</taxon>
        <taxon>Charadriiformes</taxon>
        <taxon>Scolopacidae</taxon>
        <taxon>Limosa</taxon>
    </lineage>
</organism>
<dbReference type="OrthoDB" id="416454at2759"/>
<protein>
    <recommendedName>
        <fullName evidence="3">Rna-directed dna polymerase from mobile element jockey-like</fullName>
    </recommendedName>
</protein>
<gene>
    <name evidence="1" type="ORF">llap_1768</name>
</gene>
<dbReference type="Proteomes" id="UP000233556">
    <property type="component" value="Unassembled WGS sequence"/>
</dbReference>
<accession>A0A2I0UPE2</accession>
<reference evidence="2" key="1">
    <citation type="submission" date="2017-11" db="EMBL/GenBank/DDBJ databases">
        <authorList>
            <person name="Lima N.C."/>
            <person name="Parody-Merino A.M."/>
            <person name="Battley P.F."/>
            <person name="Fidler A.E."/>
            <person name="Prosdocimi F."/>
        </authorList>
    </citation>
    <scope>NUCLEOTIDE SEQUENCE [LARGE SCALE GENOMIC DNA]</scope>
</reference>
<dbReference type="AlphaFoldDB" id="A0A2I0UPE2"/>
<proteinExistence type="predicted"/>
<reference evidence="2" key="2">
    <citation type="submission" date="2017-12" db="EMBL/GenBank/DDBJ databases">
        <title>Genome sequence of the Bar-tailed Godwit (Limosa lapponica baueri).</title>
        <authorList>
            <person name="Lima N.C.B."/>
            <person name="Parody-Merino A.M."/>
            <person name="Battley P.F."/>
            <person name="Fidler A.E."/>
            <person name="Prosdocimi F."/>
        </authorList>
    </citation>
    <scope>NUCLEOTIDE SEQUENCE [LARGE SCALE GENOMIC DNA]</scope>
</reference>